<evidence type="ECO:0000256" key="1">
    <source>
        <dbReference type="ARBA" id="ARBA00008857"/>
    </source>
</evidence>
<dbReference type="RefSeq" id="WP_067454779.1">
    <property type="nucleotide sequence ID" value="NZ_LVVY01000077.1"/>
</dbReference>
<evidence type="ECO:0000313" key="6">
    <source>
        <dbReference type="EMBL" id="OAM77756.1"/>
    </source>
</evidence>
<dbReference type="STRING" id="1770058.A3840_08395"/>
<dbReference type="InterPro" id="IPR013762">
    <property type="entry name" value="Integrase-like_cat_sf"/>
</dbReference>
<evidence type="ECO:0000313" key="7">
    <source>
        <dbReference type="Proteomes" id="UP000078389"/>
    </source>
</evidence>
<keyword evidence="2" id="KW-0229">DNA integration</keyword>
<sequence>MHGTAVADFFDAVPIPSQHRFVVPKITITQQTIAKARRDAADAKARFEITDVQAPGLILRAGPTGLLWQFRFEMHGRGTRLVLGSVDEWSIAEARSLVLEGRKLIAGRIRRPDDEWVHEMRVSMGKAAAAPVTVAHRHSTFWTYKQAVTAYMEHVKRTKSPATYRDYRQTLGNGDLAQLAKRPVPSITRPDLSKIIAAVATSGRESTAEGMVRKLKPFWSWMSDDAQRGDTGVEHGIMAGLKAPPRSRLSEDQFEEAEAAIRYVPPMHEVGRILAIARSGALDEIVGLAIELLVFAPQRRRAIATARMDKMRAISPTEGLWRIPAPHRKTAIMRGEFSELVIPLPAPAWSAVKKAMDLGDPTDERRVFFQRRPRRAGDKMDHIDPSTLTHTLSYMPGVTASPHDLRRALATHGENDLGLSRFDTKTVLDHSRGQAPGDVTATSYALSDGTHYTWRIMRAWAEHVEKAYRDAIEFDDRLLDVEWIKQRIYEARERSKGRGKPVSLVKVSPANMWSEAEA</sequence>
<evidence type="ECO:0000256" key="3">
    <source>
        <dbReference type="ARBA" id="ARBA00023125"/>
    </source>
</evidence>
<evidence type="ECO:0000256" key="4">
    <source>
        <dbReference type="ARBA" id="ARBA00023172"/>
    </source>
</evidence>
<dbReference type="EMBL" id="LVVY01000077">
    <property type="protein sequence ID" value="OAM77756.1"/>
    <property type="molecule type" value="Genomic_DNA"/>
</dbReference>
<dbReference type="GO" id="GO:0015074">
    <property type="term" value="P:DNA integration"/>
    <property type="evidence" value="ECO:0007669"/>
    <property type="project" value="UniProtKB-KW"/>
</dbReference>
<gene>
    <name evidence="6" type="ORF">A3840_08395</name>
</gene>
<dbReference type="GO" id="GO:0006310">
    <property type="term" value="P:DNA recombination"/>
    <property type="evidence" value="ECO:0007669"/>
    <property type="project" value="UniProtKB-KW"/>
</dbReference>
<name>A0A178I0E2_9HYPH</name>
<keyword evidence="3" id="KW-0238">DNA-binding</keyword>
<dbReference type="PANTHER" id="PTHR30629:SF2">
    <property type="entry name" value="PROPHAGE INTEGRASE INTS-RELATED"/>
    <property type="match status" value="1"/>
</dbReference>
<dbReference type="Gene3D" id="1.10.150.130">
    <property type="match status" value="1"/>
</dbReference>
<dbReference type="AlphaFoldDB" id="A0A178I0E2"/>
<comment type="similarity">
    <text evidence="1">Belongs to the 'phage' integrase family.</text>
</comment>
<evidence type="ECO:0000259" key="5">
    <source>
        <dbReference type="Pfam" id="PF13356"/>
    </source>
</evidence>
<dbReference type="Gene3D" id="1.10.443.10">
    <property type="entry name" value="Intergrase catalytic core"/>
    <property type="match status" value="1"/>
</dbReference>
<dbReference type="OrthoDB" id="8133343at2"/>
<reference evidence="6 7" key="1">
    <citation type="submission" date="2016-03" db="EMBL/GenBank/DDBJ databases">
        <title>Genome sequencing of Devosia sp. S37.</title>
        <authorList>
            <person name="Mohd Nor M."/>
        </authorList>
    </citation>
    <scope>NUCLEOTIDE SEQUENCE [LARGE SCALE GENOMIC DNA]</scope>
    <source>
        <strain evidence="6 7">S37</strain>
    </source>
</reference>
<protein>
    <recommendedName>
        <fullName evidence="5">Integrase DNA-binding domain-containing protein</fullName>
    </recommendedName>
</protein>
<proteinExistence type="inferred from homology"/>
<evidence type="ECO:0000256" key="2">
    <source>
        <dbReference type="ARBA" id="ARBA00022908"/>
    </source>
</evidence>
<dbReference type="InterPro" id="IPR038488">
    <property type="entry name" value="Integrase_DNA-bd_sf"/>
</dbReference>
<dbReference type="InterPro" id="IPR011010">
    <property type="entry name" value="DNA_brk_join_enz"/>
</dbReference>
<keyword evidence="7" id="KW-1185">Reference proteome</keyword>
<dbReference type="Pfam" id="PF13356">
    <property type="entry name" value="Arm-DNA-bind_3"/>
    <property type="match status" value="1"/>
</dbReference>
<accession>A0A178I0E2</accession>
<dbReference type="Proteomes" id="UP000078389">
    <property type="component" value="Unassembled WGS sequence"/>
</dbReference>
<dbReference type="InterPro" id="IPR025166">
    <property type="entry name" value="Integrase_DNA_bind_dom"/>
</dbReference>
<dbReference type="Gene3D" id="3.30.160.390">
    <property type="entry name" value="Integrase, DNA-binding domain"/>
    <property type="match status" value="1"/>
</dbReference>
<dbReference type="SUPFAM" id="SSF56349">
    <property type="entry name" value="DNA breaking-rejoining enzymes"/>
    <property type="match status" value="1"/>
</dbReference>
<dbReference type="InterPro" id="IPR050808">
    <property type="entry name" value="Phage_Integrase"/>
</dbReference>
<feature type="domain" description="Integrase DNA-binding" evidence="5">
    <location>
        <begin position="29"/>
        <end position="106"/>
    </location>
</feature>
<dbReference type="GO" id="GO:0003677">
    <property type="term" value="F:DNA binding"/>
    <property type="evidence" value="ECO:0007669"/>
    <property type="project" value="UniProtKB-KW"/>
</dbReference>
<dbReference type="InterPro" id="IPR010998">
    <property type="entry name" value="Integrase_recombinase_N"/>
</dbReference>
<dbReference type="PANTHER" id="PTHR30629">
    <property type="entry name" value="PROPHAGE INTEGRASE"/>
    <property type="match status" value="1"/>
</dbReference>
<organism evidence="6 7">
    <name type="scientific">Devosia elaeis</name>
    <dbReference type="NCBI Taxonomy" id="1770058"/>
    <lineage>
        <taxon>Bacteria</taxon>
        <taxon>Pseudomonadati</taxon>
        <taxon>Pseudomonadota</taxon>
        <taxon>Alphaproteobacteria</taxon>
        <taxon>Hyphomicrobiales</taxon>
        <taxon>Devosiaceae</taxon>
        <taxon>Devosia</taxon>
    </lineage>
</organism>
<keyword evidence="4" id="KW-0233">DNA recombination</keyword>
<comment type="caution">
    <text evidence="6">The sequence shown here is derived from an EMBL/GenBank/DDBJ whole genome shotgun (WGS) entry which is preliminary data.</text>
</comment>